<comment type="subcellular location">
    <subcellularLocation>
        <location evidence="1">Membrane</location>
        <topology evidence="1">Single-pass membrane protein</topology>
    </subcellularLocation>
</comment>
<dbReference type="AlphaFoldDB" id="A0A3G3MH01"/>
<dbReference type="GO" id="GO:0015078">
    <property type="term" value="F:proton transmembrane transporter activity"/>
    <property type="evidence" value="ECO:0007669"/>
    <property type="project" value="InterPro"/>
</dbReference>
<feature type="coiled-coil region" evidence="12">
    <location>
        <begin position="64"/>
        <end position="98"/>
    </location>
</feature>
<evidence type="ECO:0000256" key="6">
    <source>
        <dbReference type="ARBA" id="ARBA00022989"/>
    </source>
</evidence>
<keyword evidence="3 11" id="KW-0138">CF(0)</keyword>
<evidence type="ECO:0000256" key="8">
    <source>
        <dbReference type="ARBA" id="ARBA00023136"/>
    </source>
</evidence>
<evidence type="ECO:0000256" key="3">
    <source>
        <dbReference type="ARBA" id="ARBA00022547"/>
    </source>
</evidence>
<protein>
    <submittedName>
        <fullName evidence="14">ATP synthase CFO B chain subunit I</fullName>
    </submittedName>
</protein>
<proteinExistence type="inferred from homology"/>
<dbReference type="RefSeq" id="YP_009541872.1">
    <property type="nucleotide sequence ID" value="NC_039978.1"/>
</dbReference>
<organism evidence="14">
    <name type="scientific">Neogoniolithon spectabile</name>
    <dbReference type="NCBI Taxonomy" id="231755"/>
    <lineage>
        <taxon>Eukaryota</taxon>
        <taxon>Rhodophyta</taxon>
        <taxon>Florideophyceae</taxon>
        <taxon>Corallinophycidae</taxon>
        <taxon>Corallinales</taxon>
        <taxon>Spongitidaceae</taxon>
        <taxon>Neogoniolithoideae</taxon>
        <taxon>Neogoniolithon</taxon>
    </lineage>
</organism>
<feature type="transmembrane region" description="Helical" evidence="13">
    <location>
        <begin position="31"/>
        <end position="49"/>
    </location>
</feature>
<keyword evidence="12" id="KW-0175">Coiled coil</keyword>
<dbReference type="HAMAP" id="MF_01398">
    <property type="entry name" value="ATP_synth_b_bprime"/>
    <property type="match status" value="1"/>
</dbReference>
<dbReference type="PANTHER" id="PTHR34264">
    <property type="entry name" value="ATP SYNTHASE SUBUNIT B, CHLOROPLASTIC"/>
    <property type="match status" value="1"/>
</dbReference>
<dbReference type="CDD" id="cd06503">
    <property type="entry name" value="ATP-synt_Fo_b"/>
    <property type="match status" value="1"/>
</dbReference>
<keyword evidence="7 11" id="KW-0406">Ion transport</keyword>
<keyword evidence="4 11" id="KW-0812">Transmembrane</keyword>
<evidence type="ECO:0000256" key="10">
    <source>
        <dbReference type="ARBA" id="ARBA00025198"/>
    </source>
</evidence>
<evidence type="ECO:0000256" key="1">
    <source>
        <dbReference type="ARBA" id="ARBA00004167"/>
    </source>
</evidence>
<evidence type="ECO:0000256" key="4">
    <source>
        <dbReference type="ARBA" id="ARBA00022692"/>
    </source>
</evidence>
<dbReference type="PANTHER" id="PTHR34264:SF3">
    <property type="entry name" value="ATP SYNTHASE SUBUNIT B, CHLOROPLASTIC"/>
    <property type="match status" value="1"/>
</dbReference>
<evidence type="ECO:0000256" key="2">
    <source>
        <dbReference type="ARBA" id="ARBA00022448"/>
    </source>
</evidence>
<accession>A0A3G3MH01</accession>
<dbReference type="InterPro" id="IPR002146">
    <property type="entry name" value="ATP_synth_b/b'su_bac/chlpt"/>
</dbReference>
<keyword evidence="6 13" id="KW-1133">Transmembrane helix</keyword>
<dbReference type="EMBL" id="MH281628">
    <property type="protein sequence ID" value="AYR06081.1"/>
    <property type="molecule type" value="Genomic_DNA"/>
</dbReference>
<dbReference type="GeneID" id="38463647"/>
<keyword evidence="2 11" id="KW-0813">Transport</keyword>
<dbReference type="GO" id="GO:0045259">
    <property type="term" value="C:proton-transporting ATP synthase complex"/>
    <property type="evidence" value="ECO:0007669"/>
    <property type="project" value="UniProtKB-KW"/>
</dbReference>
<keyword evidence="14" id="KW-0934">Plastid</keyword>
<evidence type="ECO:0000256" key="9">
    <source>
        <dbReference type="ARBA" id="ARBA00023310"/>
    </source>
</evidence>
<comment type="function">
    <text evidence="10">F(1)F(0) ATP synthase produces ATP from ADP in the presence of a proton or sodium gradient. F-type ATPases consist of two structural domains, F(1) containing the extramembraneous catalytic core and F(0) containing the membrane proton channel, linked together by a central stalk and a peripheral stalk. During catalysis, ATP synthesis in the catalytic domain of F(1) is coupled via a rotary mechanism of the central stalk subunits to proton translocation.</text>
</comment>
<evidence type="ECO:0000313" key="14">
    <source>
        <dbReference type="EMBL" id="AYR06081.1"/>
    </source>
</evidence>
<name>A0A3G3MH01_9FLOR</name>
<evidence type="ECO:0000256" key="13">
    <source>
        <dbReference type="SAM" id="Phobius"/>
    </source>
</evidence>
<dbReference type="GO" id="GO:0015986">
    <property type="term" value="P:proton motive force-driven ATP synthesis"/>
    <property type="evidence" value="ECO:0007669"/>
    <property type="project" value="InterPro"/>
</dbReference>
<sequence>MLMIINHYIDTSSFIFAYDFGFNNNFLEANVINIFLLLCGLLYILRKFLGQNISSRQRNVLRAIQESEERLKKAHVRYLESEKQFKQTEIVIQQIEQEAIVAAKKVHESILLQGISYIERLTEAGKVSISIAEKQVREQIQQQITSLAINQVKRELLTQITPAIQSQIVNDNIADLGDKL</sequence>
<evidence type="ECO:0000256" key="11">
    <source>
        <dbReference type="RuleBase" id="RU003848"/>
    </source>
</evidence>
<keyword evidence="9" id="KW-0066">ATP synthesis</keyword>
<geneLocation type="plastid" evidence="14"/>
<dbReference type="Pfam" id="PF00430">
    <property type="entry name" value="ATP-synt_B"/>
    <property type="match status" value="1"/>
</dbReference>
<keyword evidence="8 13" id="KW-0472">Membrane</keyword>
<reference evidence="14" key="1">
    <citation type="journal article" date="2018" name="Genome Biol. Evol.">
        <title>Mitochondrial and Plastid Genomes from Coralline Red Algae Provide Insights into the Incongruent Evolutionary Histories of Organelles.</title>
        <authorList>
            <person name="Lee J."/>
            <person name="Song H.J."/>
            <person name="In Park S."/>
            <person name="Lee Y.M."/>
            <person name="Jeong S.Y."/>
            <person name="Oh Cho T."/>
            <person name="Kim J.H."/>
            <person name="Choi H.G."/>
            <person name="Choi C.G."/>
            <person name="Nelson W.A."/>
            <person name="Fredericq S."/>
            <person name="Bhattacharya D."/>
            <person name="Su Yoon H."/>
        </authorList>
    </citation>
    <scope>NUCLEOTIDE SEQUENCE</scope>
</reference>
<evidence type="ECO:0000256" key="7">
    <source>
        <dbReference type="ARBA" id="ARBA00023065"/>
    </source>
</evidence>
<keyword evidence="5 11" id="KW-0375">Hydrogen ion transport</keyword>
<evidence type="ECO:0000256" key="5">
    <source>
        <dbReference type="ARBA" id="ARBA00022781"/>
    </source>
</evidence>
<evidence type="ECO:0000256" key="12">
    <source>
        <dbReference type="SAM" id="Coils"/>
    </source>
</evidence>
<gene>
    <name evidence="14" type="primary">atpF</name>
</gene>
<comment type="similarity">
    <text evidence="11">Belongs to the ATPase B chain family.</text>
</comment>